<keyword evidence="3" id="KW-1185">Reference proteome</keyword>
<name>A0AAN9XGP3_PSOTE</name>
<dbReference type="AlphaFoldDB" id="A0AAN9XGP3"/>
<keyword evidence="1" id="KW-0472">Membrane</keyword>
<feature type="transmembrane region" description="Helical" evidence="1">
    <location>
        <begin position="12"/>
        <end position="36"/>
    </location>
</feature>
<accession>A0AAN9XGP3</accession>
<evidence type="ECO:0000256" key="1">
    <source>
        <dbReference type="SAM" id="Phobius"/>
    </source>
</evidence>
<comment type="caution">
    <text evidence="2">The sequence shown here is derived from an EMBL/GenBank/DDBJ whole genome shotgun (WGS) entry which is preliminary data.</text>
</comment>
<dbReference type="Proteomes" id="UP001386955">
    <property type="component" value="Unassembled WGS sequence"/>
</dbReference>
<keyword evidence="1" id="KW-1133">Transmembrane helix</keyword>
<dbReference type="EMBL" id="JAYMYS010000005">
    <property type="protein sequence ID" value="KAK7391972.1"/>
    <property type="molecule type" value="Genomic_DNA"/>
</dbReference>
<evidence type="ECO:0000313" key="3">
    <source>
        <dbReference type="Proteomes" id="UP001386955"/>
    </source>
</evidence>
<proteinExistence type="predicted"/>
<evidence type="ECO:0000313" key="2">
    <source>
        <dbReference type="EMBL" id="KAK7391972.1"/>
    </source>
</evidence>
<reference evidence="2 3" key="1">
    <citation type="submission" date="2024-01" db="EMBL/GenBank/DDBJ databases">
        <title>The genomes of 5 underutilized Papilionoideae crops provide insights into root nodulation and disease resistanc.</title>
        <authorList>
            <person name="Jiang F."/>
        </authorList>
    </citation>
    <scope>NUCLEOTIDE SEQUENCE [LARGE SCALE GENOMIC DNA]</scope>
    <source>
        <strain evidence="2">DUOXIRENSHENG_FW03</strain>
        <tissue evidence="2">Leaves</tissue>
    </source>
</reference>
<organism evidence="2 3">
    <name type="scientific">Psophocarpus tetragonolobus</name>
    <name type="common">Winged bean</name>
    <name type="synonym">Dolichos tetragonolobus</name>
    <dbReference type="NCBI Taxonomy" id="3891"/>
    <lineage>
        <taxon>Eukaryota</taxon>
        <taxon>Viridiplantae</taxon>
        <taxon>Streptophyta</taxon>
        <taxon>Embryophyta</taxon>
        <taxon>Tracheophyta</taxon>
        <taxon>Spermatophyta</taxon>
        <taxon>Magnoliopsida</taxon>
        <taxon>eudicotyledons</taxon>
        <taxon>Gunneridae</taxon>
        <taxon>Pentapetalae</taxon>
        <taxon>rosids</taxon>
        <taxon>fabids</taxon>
        <taxon>Fabales</taxon>
        <taxon>Fabaceae</taxon>
        <taxon>Papilionoideae</taxon>
        <taxon>50 kb inversion clade</taxon>
        <taxon>NPAAA clade</taxon>
        <taxon>indigoferoid/millettioid clade</taxon>
        <taxon>Phaseoleae</taxon>
        <taxon>Psophocarpus</taxon>
    </lineage>
</organism>
<sequence>MDALDIDKAGSGVGTTVAVSSTLFALVLIGRSAFVFPIANIKNRIRTFLHSLEKPRMITSTIPLIESVQLRHSKPAISDSIDKPENLRFLLPENNVGLTQSNNQPFQRHSRLSVLLSHPSTTVHYFWRRFNDKFMRPVFGGRAFVPFVPGEAVEIS</sequence>
<keyword evidence="1" id="KW-0812">Transmembrane</keyword>
<gene>
    <name evidence="2" type="ORF">VNO78_20397</name>
</gene>
<protein>
    <submittedName>
        <fullName evidence="2">Uncharacterized protein</fullName>
    </submittedName>
</protein>